<dbReference type="InterPro" id="IPR029069">
    <property type="entry name" value="HotDog_dom_sf"/>
</dbReference>
<dbReference type="Proteomes" id="UP000221101">
    <property type="component" value="Unassembled WGS sequence"/>
</dbReference>
<dbReference type="EMBL" id="NJCX01000020">
    <property type="protein sequence ID" value="PHM71336.1"/>
    <property type="molecule type" value="Genomic_DNA"/>
</dbReference>
<comment type="caution">
    <text evidence="2">The sequence shown here is derived from an EMBL/GenBank/DDBJ whole genome shotgun (WGS) entry which is preliminary data.</text>
</comment>
<gene>
    <name evidence="2" type="ORF">Xkoz_02731</name>
    <name evidence="1" type="ORF">Xkoz_03307</name>
</gene>
<accession>A0A2D0L6K8</accession>
<dbReference type="Pfam" id="PF22817">
    <property type="entry name" value="ApeP-like"/>
    <property type="match status" value="1"/>
</dbReference>
<proteinExistence type="predicted"/>
<dbReference type="EMBL" id="NJCX01000029">
    <property type="protein sequence ID" value="PHM69844.1"/>
    <property type="molecule type" value="Genomic_DNA"/>
</dbReference>
<name>A0A2D0L6K8_9GAMM</name>
<evidence type="ECO:0000313" key="2">
    <source>
        <dbReference type="EMBL" id="PHM71336.1"/>
    </source>
</evidence>
<evidence type="ECO:0000313" key="1">
    <source>
        <dbReference type="EMBL" id="PHM69844.1"/>
    </source>
</evidence>
<sequence>MSNCLSVDYLPIDRYLPHATPMVLLEKVINVSSHHVHCQVTVSQDGILSPFLNEEGHLPGWFAIEIMAQTIGVWSGWHRRERKEDDSALGMLLGGRAVRCRIPAFTSGSVLDIQMNLLLQDEKFGSFDGEISCNGTVQVTGRLNTYQPDKTDLIQLINKQDGVA</sequence>
<dbReference type="CDD" id="cd01289">
    <property type="entry name" value="FabA_like"/>
    <property type="match status" value="1"/>
</dbReference>
<protein>
    <submittedName>
        <fullName evidence="2">3-hydroxy-fatty acyl-ACP dehydratase</fullName>
    </submittedName>
</protein>
<evidence type="ECO:0000313" key="3">
    <source>
        <dbReference type="Proteomes" id="UP000221101"/>
    </source>
</evidence>
<dbReference type="InterPro" id="IPR016776">
    <property type="entry name" value="ApeP-like_dehydratase"/>
</dbReference>
<dbReference type="RefSeq" id="WP_099142676.1">
    <property type="nucleotide sequence ID" value="NZ_CAWNOR010000054.1"/>
</dbReference>
<reference evidence="2 3" key="1">
    <citation type="journal article" date="2017" name="Nat. Microbiol.">
        <title>Natural product diversity associated with the nematode symbionts Photorhabdus and Xenorhabdus.</title>
        <authorList>
            <person name="Tobias N.J."/>
            <person name="Wolff H."/>
            <person name="Djahanschiri B."/>
            <person name="Grundmann F."/>
            <person name="Kronenwerth M."/>
            <person name="Shi Y.M."/>
            <person name="Simonyi S."/>
            <person name="Grun P."/>
            <person name="Shapiro-Ilan D."/>
            <person name="Pidot S.J."/>
            <person name="Stinear T.P."/>
            <person name="Ebersberger I."/>
            <person name="Bode H.B."/>
        </authorList>
    </citation>
    <scope>NUCLEOTIDE SEQUENCE [LARGE SCALE GENOMIC DNA]</scope>
    <source>
        <strain evidence="2 3">DSM 17907</strain>
    </source>
</reference>
<dbReference type="PIRSF" id="PIRSF020565">
    <property type="entry name" value="3Ho_Ac_ACP_DH_prd"/>
    <property type="match status" value="1"/>
</dbReference>
<keyword evidence="3" id="KW-1185">Reference proteome</keyword>
<organism evidence="2 3">
    <name type="scientific">Xenorhabdus kozodoii</name>
    <dbReference type="NCBI Taxonomy" id="351676"/>
    <lineage>
        <taxon>Bacteria</taxon>
        <taxon>Pseudomonadati</taxon>
        <taxon>Pseudomonadota</taxon>
        <taxon>Gammaproteobacteria</taxon>
        <taxon>Enterobacterales</taxon>
        <taxon>Morganellaceae</taxon>
        <taxon>Xenorhabdus</taxon>
    </lineage>
</organism>
<dbReference type="OrthoDB" id="9800188at2"/>
<dbReference type="Gene3D" id="3.10.129.10">
    <property type="entry name" value="Hotdog Thioesterase"/>
    <property type="match status" value="1"/>
</dbReference>
<dbReference type="AlphaFoldDB" id="A0A2D0L6K8"/>
<dbReference type="SUPFAM" id="SSF54637">
    <property type="entry name" value="Thioesterase/thiol ester dehydrase-isomerase"/>
    <property type="match status" value="1"/>
</dbReference>